<evidence type="ECO:0000256" key="1">
    <source>
        <dbReference type="SAM" id="Phobius"/>
    </source>
</evidence>
<sequence length="70" mass="8036">MKRMTSLALLKGNCNLGPDSLDLVSYLVCYLLVVLTFISTDYCDVSMYWHNVLKTHIENIFHYTVSEDTS</sequence>
<feature type="transmembrane region" description="Helical" evidence="1">
    <location>
        <begin position="21"/>
        <end position="39"/>
    </location>
</feature>
<dbReference type="EMBL" id="GBXM01017332">
    <property type="protein sequence ID" value="JAH91245.1"/>
    <property type="molecule type" value="Transcribed_RNA"/>
</dbReference>
<proteinExistence type="predicted"/>
<keyword evidence="1" id="KW-1133">Transmembrane helix</keyword>
<organism evidence="2">
    <name type="scientific">Anguilla anguilla</name>
    <name type="common">European freshwater eel</name>
    <name type="synonym">Muraena anguilla</name>
    <dbReference type="NCBI Taxonomy" id="7936"/>
    <lineage>
        <taxon>Eukaryota</taxon>
        <taxon>Metazoa</taxon>
        <taxon>Chordata</taxon>
        <taxon>Craniata</taxon>
        <taxon>Vertebrata</taxon>
        <taxon>Euteleostomi</taxon>
        <taxon>Actinopterygii</taxon>
        <taxon>Neopterygii</taxon>
        <taxon>Teleostei</taxon>
        <taxon>Anguilliformes</taxon>
        <taxon>Anguillidae</taxon>
        <taxon>Anguilla</taxon>
    </lineage>
</organism>
<name>A0A0E9WNX4_ANGAN</name>
<accession>A0A0E9WNX4</accession>
<keyword evidence="1" id="KW-0472">Membrane</keyword>
<evidence type="ECO:0000313" key="2">
    <source>
        <dbReference type="EMBL" id="JAH91245.1"/>
    </source>
</evidence>
<keyword evidence="1" id="KW-0812">Transmembrane</keyword>
<dbReference type="AlphaFoldDB" id="A0A0E9WNX4"/>
<reference evidence="2" key="1">
    <citation type="submission" date="2014-11" db="EMBL/GenBank/DDBJ databases">
        <authorList>
            <person name="Amaro Gonzalez C."/>
        </authorList>
    </citation>
    <scope>NUCLEOTIDE SEQUENCE</scope>
</reference>
<reference evidence="2" key="2">
    <citation type="journal article" date="2015" name="Fish Shellfish Immunol.">
        <title>Early steps in the European eel (Anguilla anguilla)-Vibrio vulnificus interaction in the gills: Role of the RtxA13 toxin.</title>
        <authorList>
            <person name="Callol A."/>
            <person name="Pajuelo D."/>
            <person name="Ebbesson L."/>
            <person name="Teles M."/>
            <person name="MacKenzie S."/>
            <person name="Amaro C."/>
        </authorList>
    </citation>
    <scope>NUCLEOTIDE SEQUENCE</scope>
</reference>
<protein>
    <submittedName>
        <fullName evidence="2">Uncharacterized protein</fullName>
    </submittedName>
</protein>